<evidence type="ECO:0008006" key="4">
    <source>
        <dbReference type="Google" id="ProtNLM"/>
    </source>
</evidence>
<dbReference type="PATRIC" id="fig|1202724.3.peg.2460"/>
<dbReference type="Gene3D" id="3.30.2310.20">
    <property type="entry name" value="RelE-like"/>
    <property type="match status" value="1"/>
</dbReference>
<accession>A0A0M8MI14</accession>
<organism evidence="2 3">
    <name type="scientific">Flavobacterium akiainvivens</name>
    <dbReference type="NCBI Taxonomy" id="1202724"/>
    <lineage>
        <taxon>Bacteria</taxon>
        <taxon>Pseudomonadati</taxon>
        <taxon>Bacteroidota</taxon>
        <taxon>Flavobacteriia</taxon>
        <taxon>Flavobacteriales</taxon>
        <taxon>Flavobacteriaceae</taxon>
        <taxon>Flavobacterium</taxon>
    </lineage>
</organism>
<dbReference type="Pfam" id="PF05016">
    <property type="entry name" value="ParE_toxin"/>
    <property type="match status" value="1"/>
</dbReference>
<dbReference type="InterPro" id="IPR007712">
    <property type="entry name" value="RelE/ParE_toxin"/>
</dbReference>
<dbReference type="STRING" id="1202724.AM493_11865"/>
<evidence type="ECO:0000256" key="1">
    <source>
        <dbReference type="ARBA" id="ARBA00022649"/>
    </source>
</evidence>
<keyword evidence="1" id="KW-1277">Toxin-antitoxin system</keyword>
<evidence type="ECO:0000313" key="2">
    <source>
        <dbReference type="EMBL" id="KOS06651.1"/>
    </source>
</evidence>
<sequence length="104" mass="12145">MKTVWTRFAVENLKNIYIYFLEIAGPAVASKIRNGIVAESKKISKQPLSGQIQESLLSLRQEHRYIIKGHYKVIYRIINEEVVITDVFDTRQHPSKMNDDNRKL</sequence>
<dbReference type="RefSeq" id="WP_054408256.1">
    <property type="nucleotide sequence ID" value="NZ_FOYA01000016.1"/>
</dbReference>
<dbReference type="Proteomes" id="UP000037755">
    <property type="component" value="Unassembled WGS sequence"/>
</dbReference>
<proteinExistence type="predicted"/>
<protein>
    <recommendedName>
        <fullName evidence="4">Plasmid stabilization protein</fullName>
    </recommendedName>
</protein>
<dbReference type="AlphaFoldDB" id="A0A0M8MI14"/>
<keyword evidence="3" id="KW-1185">Reference proteome</keyword>
<dbReference type="OrthoDB" id="981785at2"/>
<reference evidence="2 3" key="1">
    <citation type="submission" date="2015-08" db="EMBL/GenBank/DDBJ databases">
        <title>Whole genome sequence of Flavobacterium akiainvivens IK-1T, from decaying Wikstroemia oahuensis, an endemic Hawaiian shrub.</title>
        <authorList>
            <person name="Wan X."/>
            <person name="Hou S."/>
            <person name="Saito J."/>
            <person name="Donachie S."/>
        </authorList>
    </citation>
    <scope>NUCLEOTIDE SEQUENCE [LARGE SCALE GENOMIC DNA]</scope>
    <source>
        <strain evidence="2 3">IK-1</strain>
    </source>
</reference>
<dbReference type="EMBL" id="LIYD01000005">
    <property type="protein sequence ID" value="KOS06651.1"/>
    <property type="molecule type" value="Genomic_DNA"/>
</dbReference>
<name>A0A0M8MI14_9FLAO</name>
<dbReference type="InterPro" id="IPR035093">
    <property type="entry name" value="RelE/ParE_toxin_dom_sf"/>
</dbReference>
<evidence type="ECO:0000313" key="3">
    <source>
        <dbReference type="Proteomes" id="UP000037755"/>
    </source>
</evidence>
<comment type="caution">
    <text evidence="2">The sequence shown here is derived from an EMBL/GenBank/DDBJ whole genome shotgun (WGS) entry which is preliminary data.</text>
</comment>
<gene>
    <name evidence="2" type="ORF">AM493_11865</name>
</gene>